<dbReference type="Pfam" id="PF00932">
    <property type="entry name" value="LTD"/>
    <property type="match status" value="1"/>
</dbReference>
<evidence type="ECO:0000256" key="2">
    <source>
        <dbReference type="ARBA" id="ARBA00023054"/>
    </source>
</evidence>
<dbReference type="GO" id="GO:0005200">
    <property type="term" value="F:structural constituent of cytoskeleton"/>
    <property type="evidence" value="ECO:0007669"/>
    <property type="project" value="TreeGrafter"/>
</dbReference>
<dbReference type="GO" id="GO:0031507">
    <property type="term" value="P:heterochromatin formation"/>
    <property type="evidence" value="ECO:0007669"/>
    <property type="project" value="TreeGrafter"/>
</dbReference>
<keyword evidence="3" id="KW-0539">Nucleus</keyword>
<dbReference type="PROSITE" id="PS51841">
    <property type="entry name" value="LTD"/>
    <property type="match status" value="1"/>
</dbReference>
<dbReference type="GO" id="GO:0006998">
    <property type="term" value="P:nuclear envelope organization"/>
    <property type="evidence" value="ECO:0007669"/>
    <property type="project" value="TreeGrafter"/>
</dbReference>
<sequence>MSELDPVEACKAEGQTNEFSWQNVLNHFKTSSSKEIPLSLVIKHLEQNINLERELKEITLKYNNLLLDLSHSHLNQPYKFRRQKVSKKSTKSLNATLAKNIKTISTDLHKIYDLISYNASLKNKTSNVSVQTDLVSENSLDISEHDFEKKFIRLANYTEHEVRIGNFQVISYLNGFEIAKYKFHKSAYIKPRSCLTLWSSYSLFKKHYPPSDFEMDNDQMNDENINQLISMQNLNGDVWDILLDTNSNVNIKKDSFF</sequence>
<comment type="subcellular location">
    <subcellularLocation>
        <location evidence="1">Nucleus</location>
    </subcellularLocation>
</comment>
<dbReference type="Proteomes" id="UP000276133">
    <property type="component" value="Unassembled WGS sequence"/>
</dbReference>
<evidence type="ECO:0000256" key="4">
    <source>
        <dbReference type="SAM" id="Coils"/>
    </source>
</evidence>
<gene>
    <name evidence="6" type="ORF">BpHYR1_045732</name>
</gene>
<dbReference type="STRING" id="10195.A0A3M7PXP7"/>
<dbReference type="PANTHER" id="PTHR45721:SF11">
    <property type="entry name" value="LAMIN DM0-RELATED"/>
    <property type="match status" value="1"/>
</dbReference>
<name>A0A3M7PXP7_BRAPC</name>
<evidence type="ECO:0000313" key="7">
    <source>
        <dbReference type="Proteomes" id="UP000276133"/>
    </source>
</evidence>
<feature type="coiled-coil region" evidence="4">
    <location>
        <begin position="41"/>
        <end position="68"/>
    </location>
</feature>
<protein>
    <submittedName>
        <fullName evidence="6">Lamin</fullName>
    </submittedName>
</protein>
<evidence type="ECO:0000256" key="1">
    <source>
        <dbReference type="ARBA" id="ARBA00004123"/>
    </source>
</evidence>
<dbReference type="GO" id="GO:0005652">
    <property type="term" value="C:nuclear lamina"/>
    <property type="evidence" value="ECO:0007669"/>
    <property type="project" value="TreeGrafter"/>
</dbReference>
<dbReference type="SUPFAM" id="SSF74853">
    <property type="entry name" value="Lamin A/C globular tail domain"/>
    <property type="match status" value="1"/>
</dbReference>
<dbReference type="OrthoDB" id="102442at2759"/>
<dbReference type="EMBL" id="REGN01008458">
    <property type="protein sequence ID" value="RNA03531.1"/>
    <property type="molecule type" value="Genomic_DNA"/>
</dbReference>
<proteinExistence type="predicted"/>
<evidence type="ECO:0000259" key="5">
    <source>
        <dbReference type="PROSITE" id="PS51841"/>
    </source>
</evidence>
<comment type="caution">
    <text evidence="6">The sequence shown here is derived from an EMBL/GenBank/DDBJ whole genome shotgun (WGS) entry which is preliminary data.</text>
</comment>
<reference evidence="6 7" key="1">
    <citation type="journal article" date="2018" name="Sci. Rep.">
        <title>Genomic signatures of local adaptation to the degree of environmental predictability in rotifers.</title>
        <authorList>
            <person name="Franch-Gras L."/>
            <person name="Hahn C."/>
            <person name="Garcia-Roger E.M."/>
            <person name="Carmona M.J."/>
            <person name="Serra M."/>
            <person name="Gomez A."/>
        </authorList>
    </citation>
    <scope>NUCLEOTIDE SEQUENCE [LARGE SCALE GENOMIC DNA]</scope>
    <source>
        <strain evidence="6">HYR1</strain>
    </source>
</reference>
<keyword evidence="2 4" id="KW-0175">Coiled coil</keyword>
<dbReference type="GO" id="GO:0007097">
    <property type="term" value="P:nuclear migration"/>
    <property type="evidence" value="ECO:0007669"/>
    <property type="project" value="TreeGrafter"/>
</dbReference>
<feature type="domain" description="LTD" evidence="5">
    <location>
        <begin position="128"/>
        <end position="257"/>
    </location>
</feature>
<dbReference type="GO" id="GO:0090435">
    <property type="term" value="P:protein localization to nuclear envelope"/>
    <property type="evidence" value="ECO:0007669"/>
    <property type="project" value="TreeGrafter"/>
</dbReference>
<accession>A0A3M7PXP7</accession>
<organism evidence="6 7">
    <name type="scientific">Brachionus plicatilis</name>
    <name type="common">Marine rotifer</name>
    <name type="synonym">Brachionus muelleri</name>
    <dbReference type="NCBI Taxonomy" id="10195"/>
    <lineage>
        <taxon>Eukaryota</taxon>
        <taxon>Metazoa</taxon>
        <taxon>Spiralia</taxon>
        <taxon>Gnathifera</taxon>
        <taxon>Rotifera</taxon>
        <taxon>Eurotatoria</taxon>
        <taxon>Monogononta</taxon>
        <taxon>Pseudotrocha</taxon>
        <taxon>Ploima</taxon>
        <taxon>Brachionidae</taxon>
        <taxon>Brachionus</taxon>
    </lineage>
</organism>
<dbReference type="InterPro" id="IPR036415">
    <property type="entry name" value="Lamin_tail_dom_sf"/>
</dbReference>
<dbReference type="PANTHER" id="PTHR45721">
    <property type="entry name" value="LAMIN DM0-RELATED"/>
    <property type="match status" value="1"/>
</dbReference>
<evidence type="ECO:0000256" key="3">
    <source>
        <dbReference type="ARBA" id="ARBA00023242"/>
    </source>
</evidence>
<keyword evidence="7" id="KW-1185">Reference proteome</keyword>
<dbReference type="InterPro" id="IPR001322">
    <property type="entry name" value="Lamin_tail_dom"/>
</dbReference>
<evidence type="ECO:0000313" key="6">
    <source>
        <dbReference type="EMBL" id="RNA03531.1"/>
    </source>
</evidence>
<dbReference type="GO" id="GO:0051664">
    <property type="term" value="P:nuclear pore localization"/>
    <property type="evidence" value="ECO:0007669"/>
    <property type="project" value="TreeGrafter"/>
</dbReference>
<dbReference type="AlphaFoldDB" id="A0A3M7PXP7"/>
<dbReference type="Gene3D" id="2.60.40.1260">
    <property type="entry name" value="Lamin Tail domain"/>
    <property type="match status" value="1"/>
</dbReference>